<organism evidence="1 2">
    <name type="scientific">Rubroshorea leprosula</name>
    <dbReference type="NCBI Taxonomy" id="152421"/>
    <lineage>
        <taxon>Eukaryota</taxon>
        <taxon>Viridiplantae</taxon>
        <taxon>Streptophyta</taxon>
        <taxon>Embryophyta</taxon>
        <taxon>Tracheophyta</taxon>
        <taxon>Spermatophyta</taxon>
        <taxon>Magnoliopsida</taxon>
        <taxon>eudicotyledons</taxon>
        <taxon>Gunneridae</taxon>
        <taxon>Pentapetalae</taxon>
        <taxon>rosids</taxon>
        <taxon>malvids</taxon>
        <taxon>Malvales</taxon>
        <taxon>Dipterocarpaceae</taxon>
        <taxon>Rubroshorea</taxon>
    </lineage>
</organism>
<proteinExistence type="predicted"/>
<gene>
    <name evidence="1" type="ORF">SLEP1_g21470</name>
</gene>
<dbReference type="EMBL" id="BPVZ01000031">
    <property type="protein sequence ID" value="GKV10047.1"/>
    <property type="molecule type" value="Genomic_DNA"/>
</dbReference>
<dbReference type="Proteomes" id="UP001054252">
    <property type="component" value="Unassembled WGS sequence"/>
</dbReference>
<comment type="caution">
    <text evidence="1">The sequence shown here is derived from an EMBL/GenBank/DDBJ whole genome shotgun (WGS) entry which is preliminary data.</text>
</comment>
<sequence length="65" mass="6773">MWGIGDGLLKAKQLNIQNLIVEMDTLVAFSSSFKGTESQSSSAYLDLGLHGNIGEDSSSSAAPLA</sequence>
<evidence type="ECO:0008006" key="3">
    <source>
        <dbReference type="Google" id="ProtNLM"/>
    </source>
</evidence>
<accession>A0AAV5J964</accession>
<evidence type="ECO:0000313" key="2">
    <source>
        <dbReference type="Proteomes" id="UP001054252"/>
    </source>
</evidence>
<keyword evidence="2" id="KW-1185">Reference proteome</keyword>
<name>A0AAV5J964_9ROSI</name>
<protein>
    <recommendedName>
        <fullName evidence="3">RNase H type-1 domain-containing protein</fullName>
    </recommendedName>
</protein>
<evidence type="ECO:0000313" key="1">
    <source>
        <dbReference type="EMBL" id="GKV10047.1"/>
    </source>
</evidence>
<dbReference type="AlphaFoldDB" id="A0AAV5J964"/>
<reference evidence="1 2" key="1">
    <citation type="journal article" date="2021" name="Commun. Biol.">
        <title>The genome of Shorea leprosula (Dipterocarpaceae) highlights the ecological relevance of drought in aseasonal tropical rainforests.</title>
        <authorList>
            <person name="Ng K.K.S."/>
            <person name="Kobayashi M.J."/>
            <person name="Fawcett J.A."/>
            <person name="Hatakeyama M."/>
            <person name="Paape T."/>
            <person name="Ng C.H."/>
            <person name="Ang C.C."/>
            <person name="Tnah L.H."/>
            <person name="Lee C.T."/>
            <person name="Nishiyama T."/>
            <person name="Sese J."/>
            <person name="O'Brien M.J."/>
            <person name="Copetti D."/>
            <person name="Mohd Noor M.I."/>
            <person name="Ong R.C."/>
            <person name="Putra M."/>
            <person name="Sireger I.Z."/>
            <person name="Indrioko S."/>
            <person name="Kosugi Y."/>
            <person name="Izuno A."/>
            <person name="Isagi Y."/>
            <person name="Lee S.L."/>
            <person name="Shimizu K.K."/>
        </authorList>
    </citation>
    <scope>NUCLEOTIDE SEQUENCE [LARGE SCALE GENOMIC DNA]</scope>
    <source>
        <strain evidence="1">214</strain>
    </source>
</reference>